<keyword evidence="2" id="KW-1185">Reference proteome</keyword>
<dbReference type="AlphaFoldDB" id="A0A6G0VLV7"/>
<reference evidence="1 2" key="1">
    <citation type="submission" date="2019-08" db="EMBL/GenBank/DDBJ databases">
        <title>Whole genome of Aphis craccivora.</title>
        <authorList>
            <person name="Voronova N.V."/>
            <person name="Shulinski R.S."/>
            <person name="Bandarenka Y.V."/>
            <person name="Zhorov D.G."/>
            <person name="Warner D."/>
        </authorList>
    </citation>
    <scope>NUCLEOTIDE SEQUENCE [LARGE SCALE GENOMIC DNA]</scope>
    <source>
        <strain evidence="1">180601</strain>
        <tissue evidence="1">Whole Body</tissue>
    </source>
</reference>
<sequence length="66" mass="7687">QGELDKHYRASAKGCSQYLVDTVRILDHTWDEFRADFLQKFNNMDIQSRLQTEIVSVRQTPTQSLG</sequence>
<protein>
    <submittedName>
        <fullName evidence="1">Retrotrans gag domain-containing protein</fullName>
    </submittedName>
</protein>
<feature type="non-terminal residue" evidence="1">
    <location>
        <position position="66"/>
    </location>
</feature>
<gene>
    <name evidence="1" type="ORF">FWK35_00034499</name>
</gene>
<proteinExistence type="predicted"/>
<dbReference type="EMBL" id="VUJU01016305">
    <property type="protein sequence ID" value="KAF0689489.1"/>
    <property type="molecule type" value="Genomic_DNA"/>
</dbReference>
<feature type="non-terminal residue" evidence="1">
    <location>
        <position position="1"/>
    </location>
</feature>
<dbReference type="Proteomes" id="UP000478052">
    <property type="component" value="Unassembled WGS sequence"/>
</dbReference>
<dbReference type="OrthoDB" id="6623961at2759"/>
<organism evidence="1 2">
    <name type="scientific">Aphis craccivora</name>
    <name type="common">Cowpea aphid</name>
    <dbReference type="NCBI Taxonomy" id="307492"/>
    <lineage>
        <taxon>Eukaryota</taxon>
        <taxon>Metazoa</taxon>
        <taxon>Ecdysozoa</taxon>
        <taxon>Arthropoda</taxon>
        <taxon>Hexapoda</taxon>
        <taxon>Insecta</taxon>
        <taxon>Pterygota</taxon>
        <taxon>Neoptera</taxon>
        <taxon>Paraneoptera</taxon>
        <taxon>Hemiptera</taxon>
        <taxon>Sternorrhyncha</taxon>
        <taxon>Aphidomorpha</taxon>
        <taxon>Aphidoidea</taxon>
        <taxon>Aphididae</taxon>
        <taxon>Aphidini</taxon>
        <taxon>Aphis</taxon>
        <taxon>Aphis</taxon>
    </lineage>
</organism>
<comment type="caution">
    <text evidence="1">The sequence shown here is derived from an EMBL/GenBank/DDBJ whole genome shotgun (WGS) entry which is preliminary data.</text>
</comment>
<accession>A0A6G0VLV7</accession>
<evidence type="ECO:0000313" key="2">
    <source>
        <dbReference type="Proteomes" id="UP000478052"/>
    </source>
</evidence>
<name>A0A6G0VLV7_APHCR</name>
<evidence type="ECO:0000313" key="1">
    <source>
        <dbReference type="EMBL" id="KAF0689489.1"/>
    </source>
</evidence>